<reference evidence="1 2" key="1">
    <citation type="submission" date="2015-08" db="EMBL/GenBank/DDBJ databases">
        <title>The genome of the Asian arowana (Scleropages formosus).</title>
        <authorList>
            <person name="Tan M.H."/>
            <person name="Gan H.M."/>
            <person name="Croft L.J."/>
            <person name="Austin C.M."/>
        </authorList>
    </citation>
    <scope>NUCLEOTIDE SEQUENCE [LARGE SCALE GENOMIC DNA]</scope>
    <source>
        <strain evidence="1">Aro1</strain>
    </source>
</reference>
<dbReference type="EMBL" id="JARO02021566">
    <property type="protein sequence ID" value="KPP56406.1"/>
    <property type="molecule type" value="Genomic_DNA"/>
</dbReference>
<gene>
    <name evidence="1" type="ORF">Z043_125979</name>
</gene>
<evidence type="ECO:0000313" key="2">
    <source>
        <dbReference type="Proteomes" id="UP000034805"/>
    </source>
</evidence>
<evidence type="ECO:0000313" key="1">
    <source>
        <dbReference type="EMBL" id="KPP56406.1"/>
    </source>
</evidence>
<name>A0A0P7W5V7_SCLFO</name>
<dbReference type="AlphaFoldDB" id="A0A0P7W5V7"/>
<comment type="caution">
    <text evidence="1">The sequence shown here is derived from an EMBL/GenBank/DDBJ whole genome shotgun (WGS) entry which is preliminary data.</text>
</comment>
<feature type="non-terminal residue" evidence="1">
    <location>
        <position position="145"/>
    </location>
</feature>
<feature type="non-terminal residue" evidence="1">
    <location>
        <position position="1"/>
    </location>
</feature>
<accession>A0A0P7W5V7</accession>
<organism evidence="1 2">
    <name type="scientific">Scleropages formosus</name>
    <name type="common">Asian bonytongue</name>
    <name type="synonym">Osteoglossum formosum</name>
    <dbReference type="NCBI Taxonomy" id="113540"/>
    <lineage>
        <taxon>Eukaryota</taxon>
        <taxon>Metazoa</taxon>
        <taxon>Chordata</taxon>
        <taxon>Craniata</taxon>
        <taxon>Vertebrata</taxon>
        <taxon>Euteleostomi</taxon>
        <taxon>Actinopterygii</taxon>
        <taxon>Neopterygii</taxon>
        <taxon>Teleostei</taxon>
        <taxon>Osteoglossocephala</taxon>
        <taxon>Osteoglossomorpha</taxon>
        <taxon>Osteoglossiformes</taxon>
        <taxon>Osteoglossidae</taxon>
        <taxon>Scleropages</taxon>
    </lineage>
</organism>
<sequence length="145" mass="16131">GTHHLNPVLYAAEGMGTLHIDHNEKLAISAIVNHGMWDQIRVDHGKEFYLSLFKKSLKDIETEETTLPSGPGNLEPQRRTLSHTVSPTSHASYVILASGLCKLGMNTGFQGAEEHVWSTTLQNCTQIFLCYNYTVNGNFLDFKLA</sequence>
<dbReference type="Proteomes" id="UP000034805">
    <property type="component" value="Unassembled WGS sequence"/>
</dbReference>
<protein>
    <submittedName>
        <fullName evidence="1">Uncharacterized protein</fullName>
    </submittedName>
</protein>
<proteinExistence type="predicted"/>